<dbReference type="RefSeq" id="WP_252673036.1">
    <property type="nucleotide sequence ID" value="NZ_CP099547.1"/>
</dbReference>
<dbReference type="InterPro" id="IPR050712">
    <property type="entry name" value="NAD(P)H-dep_reductase"/>
</dbReference>
<dbReference type="PANTHER" id="PTHR30543">
    <property type="entry name" value="CHROMATE REDUCTASE"/>
    <property type="match status" value="1"/>
</dbReference>
<protein>
    <submittedName>
        <fullName evidence="2">NAD(P)H-dependent oxidoreductase</fullName>
    </submittedName>
</protein>
<dbReference type="Pfam" id="PF03358">
    <property type="entry name" value="FMN_red"/>
    <property type="match status" value="1"/>
</dbReference>
<dbReference type="SUPFAM" id="SSF52218">
    <property type="entry name" value="Flavoproteins"/>
    <property type="match status" value="1"/>
</dbReference>
<sequence>MKKIAVIVGSTRQGSWNRRVAQDLVSMLPEGFDAEFLSLQDLPFYDQEWDTPETIPAAVAELRSKADAADGFIILTPEYNRSMPAVLKNALDILSRPFGAKKMSGKPTLVASATPGAFGGFGASRDLRNVLAFLDAQVIGQPEVYLSFVHTLYADGELNEDTAKFLRSVVAKFVDAFPPQAK</sequence>
<proteinExistence type="predicted"/>
<organism evidence="2 3">
    <name type="scientific">Arcanobacterium pinnipediorum</name>
    <dbReference type="NCBI Taxonomy" id="1503041"/>
    <lineage>
        <taxon>Bacteria</taxon>
        <taxon>Bacillati</taxon>
        <taxon>Actinomycetota</taxon>
        <taxon>Actinomycetes</taxon>
        <taxon>Actinomycetales</taxon>
        <taxon>Actinomycetaceae</taxon>
        <taxon>Arcanobacterium</taxon>
    </lineage>
</organism>
<dbReference type="InterPro" id="IPR005025">
    <property type="entry name" value="FMN_Rdtase-like_dom"/>
</dbReference>
<dbReference type="InterPro" id="IPR029039">
    <property type="entry name" value="Flavoprotein-like_sf"/>
</dbReference>
<evidence type="ECO:0000259" key="1">
    <source>
        <dbReference type="Pfam" id="PF03358"/>
    </source>
</evidence>
<dbReference type="PANTHER" id="PTHR30543:SF21">
    <property type="entry name" value="NAD(P)H-DEPENDENT FMN REDUCTASE LOT6"/>
    <property type="match status" value="1"/>
</dbReference>
<gene>
    <name evidence="2" type="ORF">NG665_07210</name>
</gene>
<dbReference type="Proteomes" id="UP001056109">
    <property type="component" value="Chromosome"/>
</dbReference>
<keyword evidence="3" id="KW-1185">Reference proteome</keyword>
<dbReference type="Gene3D" id="3.40.50.360">
    <property type="match status" value="1"/>
</dbReference>
<evidence type="ECO:0000313" key="3">
    <source>
        <dbReference type="Proteomes" id="UP001056109"/>
    </source>
</evidence>
<accession>A0ABY5AGG9</accession>
<evidence type="ECO:0000313" key="2">
    <source>
        <dbReference type="EMBL" id="USR79162.1"/>
    </source>
</evidence>
<dbReference type="EMBL" id="CP099547">
    <property type="protein sequence ID" value="USR79162.1"/>
    <property type="molecule type" value="Genomic_DNA"/>
</dbReference>
<name>A0ABY5AGG9_9ACTO</name>
<feature type="domain" description="NADPH-dependent FMN reductase-like" evidence="1">
    <location>
        <begin position="3"/>
        <end position="150"/>
    </location>
</feature>
<reference evidence="2" key="1">
    <citation type="submission" date="2022-06" db="EMBL/GenBank/DDBJ databases">
        <title>Complete Genome Sequence of Arcanobacterium pinnipediorum strain DSM 28752 isolated from a harbour seal.</title>
        <authorList>
            <person name="Borowiak M."/>
            <person name="Kreitlow A."/>
            <person name="Alssahen M."/>
            <person name="Malorny B."/>
            <person name="Laemmler C."/>
            <person name="Prenger-Berninghoff E."/>
            <person name="Siebert U."/>
            <person name="Ploetz M."/>
            <person name="Abdulmawjood A."/>
        </authorList>
    </citation>
    <scope>NUCLEOTIDE SEQUENCE</scope>
    <source>
        <strain evidence="2">DSM 28752</strain>
    </source>
</reference>